<keyword evidence="2" id="KW-1185">Reference proteome</keyword>
<proteinExistence type="predicted"/>
<sequence>MNVKHYTYRVLWSEEDQEYVGLCAEFPSLSWLDEDQAAALEGVVQLVADVVADMEANDENVPEPFSQKKYSGKISLRTTPAVHRDLALSAAENRVSLNRLINALIAGQGCHKAELSC</sequence>
<protein>
    <submittedName>
        <fullName evidence="1">Type II toxin-antitoxin system HicB family antitoxin</fullName>
    </submittedName>
</protein>
<dbReference type="InterPro" id="IPR035069">
    <property type="entry name" value="TTHA1013/TTHA0281-like"/>
</dbReference>
<name>A0ABV4K439_9BACT</name>
<organism evidence="1 2">
    <name type="scientific">Pseudodesulfovibrio karagichevae</name>
    <dbReference type="NCBI Taxonomy" id="3239305"/>
    <lineage>
        <taxon>Bacteria</taxon>
        <taxon>Pseudomonadati</taxon>
        <taxon>Thermodesulfobacteriota</taxon>
        <taxon>Desulfovibrionia</taxon>
        <taxon>Desulfovibrionales</taxon>
        <taxon>Desulfovibrionaceae</taxon>
    </lineage>
</organism>
<dbReference type="Proteomes" id="UP001568698">
    <property type="component" value="Unassembled WGS sequence"/>
</dbReference>
<dbReference type="InterPro" id="IPR008651">
    <property type="entry name" value="Uncharacterised_HicB"/>
</dbReference>
<accession>A0ABV4K439</accession>
<comment type="caution">
    <text evidence="1">The sequence shown here is derived from an EMBL/GenBank/DDBJ whole genome shotgun (WGS) entry which is preliminary data.</text>
</comment>
<evidence type="ECO:0000313" key="1">
    <source>
        <dbReference type="EMBL" id="MEZ7197738.1"/>
    </source>
</evidence>
<gene>
    <name evidence="1" type="ORF">AB6M95_13320</name>
</gene>
<evidence type="ECO:0000313" key="2">
    <source>
        <dbReference type="Proteomes" id="UP001568698"/>
    </source>
</evidence>
<dbReference type="SUPFAM" id="SSF143100">
    <property type="entry name" value="TTHA1013/TTHA0281-like"/>
    <property type="match status" value="1"/>
</dbReference>
<dbReference type="Pfam" id="PF05534">
    <property type="entry name" value="HicB"/>
    <property type="match status" value="1"/>
</dbReference>
<dbReference type="RefSeq" id="WP_371387251.1">
    <property type="nucleotide sequence ID" value="NZ_JBGLYH010000040.1"/>
</dbReference>
<reference evidence="1 2" key="1">
    <citation type="submission" date="2024-08" db="EMBL/GenBank/DDBJ databases">
        <title>Sulfate-reducing bacteria isolated from formation water of the oil field in Kazakhstan and description of Pseudodesulfovibrio sp.</title>
        <authorList>
            <person name="Bidzhieva S.K."/>
            <person name="Tourova T.P."/>
            <person name="Grouzdev D.S."/>
            <person name="Beletsky A.V."/>
            <person name="Sokolova D.S."/>
            <person name="Samigullina S.R."/>
            <person name="Poltaraus A.B."/>
            <person name="Avtukh A.N."/>
            <person name="Tereshina V.M."/>
            <person name="Zhaparov N.S."/>
            <person name="Mardanov A.V."/>
            <person name="Nazina T.N."/>
        </authorList>
    </citation>
    <scope>NUCLEOTIDE SEQUENCE [LARGE SCALE GENOMIC DNA]</scope>
    <source>
        <strain evidence="1 2">9FUS</strain>
    </source>
</reference>
<dbReference type="EMBL" id="JBGLYH010000040">
    <property type="protein sequence ID" value="MEZ7197738.1"/>
    <property type="molecule type" value="Genomic_DNA"/>
</dbReference>